<dbReference type="EMBL" id="BAAFSV010000002">
    <property type="protein sequence ID" value="GAB1314534.1"/>
    <property type="molecule type" value="Genomic_DNA"/>
</dbReference>
<feature type="chain" id="PRO_5045946777" evidence="2">
    <location>
        <begin position="22"/>
        <end position="473"/>
    </location>
</feature>
<evidence type="ECO:0000256" key="2">
    <source>
        <dbReference type="SAM" id="SignalP"/>
    </source>
</evidence>
<keyword evidence="2" id="KW-0732">Signal</keyword>
<name>A0ABQ0GA41_9PEZI</name>
<gene>
    <name evidence="3" type="ORF">MFIFM68171_04744</name>
</gene>
<feature type="compositionally biased region" description="Low complexity" evidence="1">
    <location>
        <begin position="418"/>
        <end position="442"/>
    </location>
</feature>
<dbReference type="GeneID" id="98175487"/>
<organism evidence="3 4">
    <name type="scientific">Madurella fahalii</name>
    <dbReference type="NCBI Taxonomy" id="1157608"/>
    <lineage>
        <taxon>Eukaryota</taxon>
        <taxon>Fungi</taxon>
        <taxon>Dikarya</taxon>
        <taxon>Ascomycota</taxon>
        <taxon>Pezizomycotina</taxon>
        <taxon>Sordariomycetes</taxon>
        <taxon>Sordariomycetidae</taxon>
        <taxon>Sordariales</taxon>
        <taxon>Sordariales incertae sedis</taxon>
        <taxon>Madurella</taxon>
    </lineage>
</organism>
<feature type="region of interest" description="Disordered" evidence="1">
    <location>
        <begin position="410"/>
        <end position="442"/>
    </location>
</feature>
<evidence type="ECO:0000256" key="1">
    <source>
        <dbReference type="SAM" id="MobiDB-lite"/>
    </source>
</evidence>
<evidence type="ECO:0000313" key="3">
    <source>
        <dbReference type="EMBL" id="GAB1314534.1"/>
    </source>
</evidence>
<accession>A0ABQ0GA41</accession>
<keyword evidence="4" id="KW-1185">Reference proteome</keyword>
<sequence length="473" mass="49166">MLSALRTLAPLGLLLAPNVEGWRNDAHHNHAVDDYTSTICTGNTTVFDTTTVQVTHYVDVTVNCTITNTVVRYITEATTTTLHYTVSVTDTDSVTVTTTATNSTTVTNTETDSVTITNTDTDSVTITNTDTDSVTITTTDTDSVTVTNTETTTATVPATITTYTTRTIFSTTFDPCPRSCSISAETVNLYFWPTDRPHTYPSTYVHPELAYTFTSPSVYMFVPSARGINTLGAPAGPSTSSWMLALDLYDVSTIAGGGPGVSGTGGVTRQLTLGDLGTDCPQTADPTAIATMAVDPRCNPMLAAPSPVRSWAYPCNACGRFGLFDPPYAVPTITGDLVEATPVTTVTATQLVPGPTTAAATPPPPPVGVLVIEYYDADGRMLSTDAITATGLSGTVTSSVVVPAVVTPSGSGVGSGSGPASLSPTTAPPFTESSTTLESTSAPVATASATRHGARGGFGMWLISGIVVVLFWW</sequence>
<evidence type="ECO:0000313" key="4">
    <source>
        <dbReference type="Proteomes" id="UP001628179"/>
    </source>
</evidence>
<dbReference type="RefSeq" id="XP_070916265.1">
    <property type="nucleotide sequence ID" value="XM_071060164.1"/>
</dbReference>
<feature type="signal peptide" evidence="2">
    <location>
        <begin position="1"/>
        <end position="21"/>
    </location>
</feature>
<comment type="caution">
    <text evidence="3">The sequence shown here is derived from an EMBL/GenBank/DDBJ whole genome shotgun (WGS) entry which is preliminary data.</text>
</comment>
<dbReference type="Proteomes" id="UP001628179">
    <property type="component" value="Unassembled WGS sequence"/>
</dbReference>
<proteinExistence type="predicted"/>
<protein>
    <submittedName>
        <fullName evidence="3">Uncharacterized protein</fullName>
    </submittedName>
</protein>
<reference evidence="3 4" key="1">
    <citation type="submission" date="2024-09" db="EMBL/GenBank/DDBJ databases">
        <title>Itraconazole resistance in Madurella fahalii resulting from another homologue of gene encoding cytochrome P450 14-alpha sterol demethylase (CYP51).</title>
        <authorList>
            <person name="Yoshioka I."/>
            <person name="Fahal A.H."/>
            <person name="Kaneko S."/>
            <person name="Yaguchi T."/>
        </authorList>
    </citation>
    <scope>NUCLEOTIDE SEQUENCE [LARGE SCALE GENOMIC DNA]</scope>
    <source>
        <strain evidence="3 4">IFM 68171</strain>
    </source>
</reference>